<feature type="transmembrane region" description="Helical" evidence="1">
    <location>
        <begin position="92"/>
        <end position="121"/>
    </location>
</feature>
<feature type="transmembrane region" description="Helical" evidence="1">
    <location>
        <begin position="304"/>
        <end position="324"/>
    </location>
</feature>
<feature type="transmembrane region" description="Helical" evidence="1">
    <location>
        <begin position="37"/>
        <end position="56"/>
    </location>
</feature>
<dbReference type="RefSeq" id="WP_248651923.1">
    <property type="nucleotide sequence ID" value="NZ_CP096659.1"/>
</dbReference>
<feature type="transmembrane region" description="Helical" evidence="1">
    <location>
        <begin position="336"/>
        <end position="359"/>
    </location>
</feature>
<dbReference type="Proteomes" id="UP000830729">
    <property type="component" value="Chromosome"/>
</dbReference>
<sequence>MKLKSDGDWDFLYEEVKRRVDYQIEAHRRFENQASRLLRIVLTAISVTIGVISALASTSGGVSLPNNILQINRLSNQIHSAIGFIGESQATLIAILLSISVFLLVSFSISNLFVGVPVFAYKVMNPSTLQPSIEGRNVLSKHSDPDTDSEERRQVLREYKTIIENNEDILSEAKENWEKCYNSLRNGVVTFTASALIFVFSFIYYHAQLASLSLLGLTMWLGFYLQRNYTFADVYPYITADFRIEVGVLFLTLYAVANYPPILKTLRNGPIEARLLTFFLILSLFSFTWRAYSIEMEKLQNLIVRSIFIALSSATLVLIFTIGFPNMVTGYTGELLVAGLLWGMVYFIGSFFMLVIVLLRKSEEKLSYRTSVSNGE</sequence>
<evidence type="ECO:0000313" key="3">
    <source>
        <dbReference type="Proteomes" id="UP000830729"/>
    </source>
</evidence>
<accession>A0A8U0HZ12</accession>
<keyword evidence="1" id="KW-0472">Membrane</keyword>
<keyword evidence="1" id="KW-0812">Transmembrane</keyword>
<proteinExistence type="predicted"/>
<reference evidence="2 3" key="1">
    <citation type="submission" date="2022-04" db="EMBL/GenBank/DDBJ databases">
        <title>Diverse halophilic archaea isolated from saline environments.</title>
        <authorList>
            <person name="Cui H.-L."/>
        </authorList>
    </citation>
    <scope>NUCLEOTIDE SEQUENCE [LARGE SCALE GENOMIC DNA]</scope>
    <source>
        <strain evidence="2 3">XZYJT49</strain>
    </source>
</reference>
<dbReference type="GeneID" id="72185025"/>
<dbReference type="EMBL" id="CP096659">
    <property type="protein sequence ID" value="UPV75886.1"/>
    <property type="molecule type" value="Genomic_DNA"/>
</dbReference>
<protein>
    <submittedName>
        <fullName evidence="2">Uncharacterized protein</fullName>
    </submittedName>
</protein>
<feature type="transmembrane region" description="Helical" evidence="1">
    <location>
        <begin position="275"/>
        <end position="292"/>
    </location>
</feature>
<keyword evidence="1" id="KW-1133">Transmembrane helix</keyword>
<feature type="transmembrane region" description="Helical" evidence="1">
    <location>
        <begin position="209"/>
        <end position="225"/>
    </location>
</feature>
<gene>
    <name evidence="2" type="ORF">M0R89_07460</name>
</gene>
<feature type="transmembrane region" description="Helical" evidence="1">
    <location>
        <begin position="246"/>
        <end position="263"/>
    </location>
</feature>
<feature type="transmembrane region" description="Helical" evidence="1">
    <location>
        <begin position="184"/>
        <end position="203"/>
    </location>
</feature>
<dbReference type="AlphaFoldDB" id="A0A8U0HZ12"/>
<evidence type="ECO:0000256" key="1">
    <source>
        <dbReference type="SAM" id="Phobius"/>
    </source>
</evidence>
<evidence type="ECO:0000313" key="2">
    <source>
        <dbReference type="EMBL" id="UPV75886.1"/>
    </source>
</evidence>
<dbReference type="KEGG" id="halx:M0R89_07460"/>
<name>A0A8U0HZ12_9EURY</name>
<keyword evidence="3" id="KW-1185">Reference proteome</keyword>
<organism evidence="2 3">
    <name type="scientific">Halorussus limi</name>
    <dbReference type="NCBI Taxonomy" id="2938695"/>
    <lineage>
        <taxon>Archaea</taxon>
        <taxon>Methanobacteriati</taxon>
        <taxon>Methanobacteriota</taxon>
        <taxon>Stenosarchaea group</taxon>
        <taxon>Halobacteria</taxon>
        <taxon>Halobacteriales</taxon>
        <taxon>Haladaptataceae</taxon>
        <taxon>Halorussus</taxon>
    </lineage>
</organism>